<evidence type="ECO:0000313" key="2">
    <source>
        <dbReference type="EMBL" id="RIE02266.1"/>
    </source>
</evidence>
<keyword evidence="3" id="KW-1185">Reference proteome</keyword>
<feature type="compositionally biased region" description="Polar residues" evidence="1">
    <location>
        <begin position="46"/>
        <end position="59"/>
    </location>
</feature>
<dbReference type="Proteomes" id="UP000266340">
    <property type="component" value="Unassembled WGS sequence"/>
</dbReference>
<feature type="region of interest" description="Disordered" evidence="1">
    <location>
        <begin position="1"/>
        <end position="127"/>
    </location>
</feature>
<evidence type="ECO:0000256" key="1">
    <source>
        <dbReference type="SAM" id="MobiDB-lite"/>
    </source>
</evidence>
<feature type="compositionally biased region" description="Gly residues" evidence="1">
    <location>
        <begin position="63"/>
        <end position="75"/>
    </location>
</feature>
<evidence type="ECO:0000313" key="3">
    <source>
        <dbReference type="Proteomes" id="UP000266340"/>
    </source>
</evidence>
<accession>A0A398CGC0</accession>
<feature type="region of interest" description="Disordered" evidence="1">
    <location>
        <begin position="189"/>
        <end position="215"/>
    </location>
</feature>
<gene>
    <name evidence="2" type="ORF">D3H35_16170</name>
</gene>
<organism evidence="2 3">
    <name type="scientific">Cohnella faecalis</name>
    <dbReference type="NCBI Taxonomy" id="2315694"/>
    <lineage>
        <taxon>Bacteria</taxon>
        <taxon>Bacillati</taxon>
        <taxon>Bacillota</taxon>
        <taxon>Bacilli</taxon>
        <taxon>Bacillales</taxon>
        <taxon>Paenibacillaceae</taxon>
        <taxon>Cohnella</taxon>
    </lineage>
</organism>
<feature type="compositionally biased region" description="Low complexity" evidence="1">
    <location>
        <begin position="76"/>
        <end position="109"/>
    </location>
</feature>
<reference evidence="2 3" key="1">
    <citation type="submission" date="2018-09" db="EMBL/GenBank/DDBJ databases">
        <title>Cohnella cavernae sp. nov., isolated from a karst cave.</title>
        <authorList>
            <person name="Zhu H."/>
        </authorList>
    </citation>
    <scope>NUCLEOTIDE SEQUENCE [LARGE SCALE GENOMIC DNA]</scope>
    <source>
        <strain evidence="2 3">K2E09-144</strain>
    </source>
</reference>
<proteinExistence type="predicted"/>
<dbReference type="AlphaFoldDB" id="A0A398CGC0"/>
<feature type="compositionally biased region" description="Basic and acidic residues" evidence="1">
    <location>
        <begin position="1"/>
        <end position="10"/>
    </location>
</feature>
<dbReference type="EMBL" id="QXJM01000039">
    <property type="protein sequence ID" value="RIE02266.1"/>
    <property type="molecule type" value="Genomic_DNA"/>
</dbReference>
<name>A0A398CGC0_9BACL</name>
<protein>
    <submittedName>
        <fullName evidence="2">Uncharacterized protein</fullName>
    </submittedName>
</protein>
<sequence length="215" mass="21134">MAGCGSKDDGNGGAAAAPTQMNNGGQQGAGGQNRMQADLLGKVKSVSGQTITVYKSSFTPGQGRPGGGANGGGNGQQPPADGNGQQPPAGGNGQQPPADGNGQQPPSGDGQSGGGRGGFNMDNMFTEETVDIQVTDATKIVKRSFENNQATETEIALADLKEGDVLNVDLKDGTQEAVTISLGNGGFGMGGGGMGGPRGQGNNQGQTQTPAASNG</sequence>
<feature type="compositionally biased region" description="Gly residues" evidence="1">
    <location>
        <begin position="189"/>
        <end position="199"/>
    </location>
</feature>
<comment type="caution">
    <text evidence="2">The sequence shown here is derived from an EMBL/GenBank/DDBJ whole genome shotgun (WGS) entry which is preliminary data.</text>
</comment>